<evidence type="ECO:0000259" key="3">
    <source>
        <dbReference type="Pfam" id="PF12146"/>
    </source>
</evidence>
<dbReference type="Gene3D" id="3.40.50.1820">
    <property type="entry name" value="alpha/beta hydrolase"/>
    <property type="match status" value="1"/>
</dbReference>
<accession>A0A917GGN1</accession>
<keyword evidence="2 4" id="KW-0378">Hydrolase</keyword>
<dbReference type="InterPro" id="IPR022742">
    <property type="entry name" value="Hydrolase_4"/>
</dbReference>
<proteinExistence type="inferred from homology"/>
<reference evidence="4" key="2">
    <citation type="submission" date="2020-09" db="EMBL/GenBank/DDBJ databases">
        <authorList>
            <person name="Sun Q."/>
            <person name="Zhou Y."/>
        </authorList>
    </citation>
    <scope>NUCLEOTIDE SEQUENCE</scope>
    <source>
        <strain evidence="4">CGMCC 1.12187</strain>
    </source>
</reference>
<protein>
    <submittedName>
        <fullName evidence="4">Alpha/beta hydrolase</fullName>
    </submittedName>
</protein>
<organism evidence="4 5">
    <name type="scientific">Kocuria dechangensis</name>
    <dbReference type="NCBI Taxonomy" id="1176249"/>
    <lineage>
        <taxon>Bacteria</taxon>
        <taxon>Bacillati</taxon>
        <taxon>Actinomycetota</taxon>
        <taxon>Actinomycetes</taxon>
        <taxon>Micrococcales</taxon>
        <taxon>Micrococcaceae</taxon>
        <taxon>Kocuria</taxon>
    </lineage>
</organism>
<dbReference type="InterPro" id="IPR029058">
    <property type="entry name" value="AB_hydrolase_fold"/>
</dbReference>
<dbReference type="PANTHER" id="PTHR22946">
    <property type="entry name" value="DIENELACTONE HYDROLASE DOMAIN-CONTAINING PROTEIN-RELATED"/>
    <property type="match status" value="1"/>
</dbReference>
<dbReference type="EMBL" id="BMEQ01000002">
    <property type="protein sequence ID" value="GGG45511.1"/>
    <property type="molecule type" value="Genomic_DNA"/>
</dbReference>
<comment type="caution">
    <text evidence="4">The sequence shown here is derived from an EMBL/GenBank/DDBJ whole genome shotgun (WGS) entry which is preliminary data.</text>
</comment>
<evidence type="ECO:0000313" key="5">
    <source>
        <dbReference type="Proteomes" id="UP000638848"/>
    </source>
</evidence>
<gene>
    <name evidence="4" type="ORF">GCM10011374_04740</name>
</gene>
<dbReference type="InterPro" id="IPR050261">
    <property type="entry name" value="FrsA_esterase"/>
</dbReference>
<evidence type="ECO:0000256" key="2">
    <source>
        <dbReference type="ARBA" id="ARBA00022801"/>
    </source>
</evidence>
<dbReference type="Pfam" id="PF12146">
    <property type="entry name" value="Hydrolase_4"/>
    <property type="match status" value="1"/>
</dbReference>
<dbReference type="RefSeq" id="WP_188534241.1">
    <property type="nucleotide sequence ID" value="NZ_BMEQ01000002.1"/>
</dbReference>
<feature type="domain" description="Serine aminopeptidase S33" evidence="3">
    <location>
        <begin position="26"/>
        <end position="272"/>
    </location>
</feature>
<evidence type="ECO:0000256" key="1">
    <source>
        <dbReference type="ARBA" id="ARBA00008645"/>
    </source>
</evidence>
<dbReference type="Proteomes" id="UP000638848">
    <property type="component" value="Unassembled WGS sequence"/>
</dbReference>
<dbReference type="SUPFAM" id="SSF53474">
    <property type="entry name" value="alpha/beta-Hydrolases"/>
    <property type="match status" value="1"/>
</dbReference>
<sequence>MVRTLTFDSGGTSCAATLYRPAGGGARPCVVMGHGFTGTQDQLTAHARAFADQGLAVLTFDYRHFGASGGDPRQVVDVDEQLADWRAAVDLARSLPEVDPQALALWGASFSGGHVLRLAAEDPRIRAVVVQAPEFGMGSSSVLEEIRAKRQDQGVPLTTILRVGARLMGAAVRDELRARRGRPPCLLPVFAPPGGVGAVIDPDHRRFLARAVETGPTWRNEFAARLFLHPPRYPRGTAERVTAPLLVCVAEHDTETNPRAAADIARAAPRGQVLSYPVGHFDLYEDPWQQKVVEDQARFLRQHLITGGGAAAA</sequence>
<dbReference type="GO" id="GO:0052689">
    <property type="term" value="F:carboxylic ester hydrolase activity"/>
    <property type="evidence" value="ECO:0007669"/>
    <property type="project" value="UniProtKB-ARBA"/>
</dbReference>
<reference evidence="4" key="1">
    <citation type="journal article" date="2014" name="Int. J. Syst. Evol. Microbiol.">
        <title>Complete genome sequence of Corynebacterium casei LMG S-19264T (=DSM 44701T), isolated from a smear-ripened cheese.</title>
        <authorList>
            <consortium name="US DOE Joint Genome Institute (JGI-PGF)"/>
            <person name="Walter F."/>
            <person name="Albersmeier A."/>
            <person name="Kalinowski J."/>
            <person name="Ruckert C."/>
        </authorList>
    </citation>
    <scope>NUCLEOTIDE SEQUENCE</scope>
    <source>
        <strain evidence="4">CGMCC 1.12187</strain>
    </source>
</reference>
<dbReference type="AlphaFoldDB" id="A0A917GGN1"/>
<evidence type="ECO:0000313" key="4">
    <source>
        <dbReference type="EMBL" id="GGG45511.1"/>
    </source>
</evidence>
<name>A0A917GGN1_9MICC</name>
<dbReference type="PANTHER" id="PTHR22946:SF9">
    <property type="entry name" value="POLYKETIDE TRANSFERASE AF380"/>
    <property type="match status" value="1"/>
</dbReference>
<keyword evidence="5" id="KW-1185">Reference proteome</keyword>
<comment type="similarity">
    <text evidence="1">Belongs to the AB hydrolase superfamily.</text>
</comment>